<feature type="compositionally biased region" description="Acidic residues" evidence="1">
    <location>
        <begin position="193"/>
        <end position="214"/>
    </location>
</feature>
<evidence type="ECO:0000256" key="1">
    <source>
        <dbReference type="SAM" id="MobiDB-lite"/>
    </source>
</evidence>
<reference evidence="2" key="2">
    <citation type="submission" date="2019-06" db="EMBL/GenBank/DDBJ databases">
        <title>Genomics analysis of Aphanomyces spp. identifies a new class of oomycete effector associated with host adaptation.</title>
        <authorList>
            <person name="Gaulin E."/>
        </authorList>
    </citation>
    <scope>NUCLEOTIDE SEQUENCE</scope>
    <source>
        <strain evidence="2">CBS 578.67</strain>
    </source>
</reference>
<evidence type="ECO:0000313" key="4">
    <source>
        <dbReference type="Proteomes" id="UP000332933"/>
    </source>
</evidence>
<proteinExistence type="predicted"/>
<sequence length="214" mass="23067">MADQVSVENLLASPLQRQPSRTLIQVPLSLSRMDIKVLGPTAHARIRVGLDGREIDEAMLWRPTQVQKYVRGRIGNVPFAPGGDSLIHSIAITEGTAVPGTSSSGWTSMSCSTPRTVFRTVSHGMTLARVPADDSAVDVARRATLGVNPSSLRTSYDVVTNEEAVKAHTWTIIHEKSMQGMEHNTLSVGNLLGDDDDDDLGLADEESPVDVVEV</sequence>
<evidence type="ECO:0000313" key="2">
    <source>
        <dbReference type="EMBL" id="KAF0714111.1"/>
    </source>
</evidence>
<name>A0A485KG62_9STRA</name>
<keyword evidence="4" id="KW-1185">Reference proteome</keyword>
<reference evidence="3 4" key="1">
    <citation type="submission" date="2019-03" db="EMBL/GenBank/DDBJ databases">
        <authorList>
            <person name="Gaulin E."/>
            <person name="Dumas B."/>
        </authorList>
    </citation>
    <scope>NUCLEOTIDE SEQUENCE [LARGE SCALE GENOMIC DNA]</scope>
    <source>
        <strain evidence="3">CBS 568.67</strain>
    </source>
</reference>
<evidence type="ECO:0000313" key="3">
    <source>
        <dbReference type="EMBL" id="VFT81174.1"/>
    </source>
</evidence>
<protein>
    <submittedName>
        <fullName evidence="3">Aste57867_4039 protein</fullName>
    </submittedName>
</protein>
<gene>
    <name evidence="3" type="primary">Aste57867_4039</name>
    <name evidence="2" type="ORF">As57867_004028</name>
    <name evidence="3" type="ORF">ASTE57867_4039</name>
</gene>
<dbReference type="Proteomes" id="UP000332933">
    <property type="component" value="Unassembled WGS sequence"/>
</dbReference>
<dbReference type="AlphaFoldDB" id="A0A485KG62"/>
<accession>A0A485KG62</accession>
<dbReference type="EMBL" id="CAADRA010000862">
    <property type="protein sequence ID" value="VFT81174.1"/>
    <property type="molecule type" value="Genomic_DNA"/>
</dbReference>
<organism evidence="3 4">
    <name type="scientific">Aphanomyces stellatus</name>
    <dbReference type="NCBI Taxonomy" id="120398"/>
    <lineage>
        <taxon>Eukaryota</taxon>
        <taxon>Sar</taxon>
        <taxon>Stramenopiles</taxon>
        <taxon>Oomycota</taxon>
        <taxon>Saprolegniomycetes</taxon>
        <taxon>Saprolegniales</taxon>
        <taxon>Verrucalvaceae</taxon>
        <taxon>Aphanomyces</taxon>
    </lineage>
</organism>
<dbReference type="EMBL" id="VJMH01000862">
    <property type="protein sequence ID" value="KAF0714111.1"/>
    <property type="molecule type" value="Genomic_DNA"/>
</dbReference>
<feature type="region of interest" description="Disordered" evidence="1">
    <location>
        <begin position="188"/>
        <end position="214"/>
    </location>
</feature>